<reference evidence="2 3" key="1">
    <citation type="submission" date="2020-07" db="EMBL/GenBank/DDBJ databases">
        <title>Comparative genomics of pyrophilous fungi reveals a link between fire events and developmental genes.</title>
        <authorList>
            <consortium name="DOE Joint Genome Institute"/>
            <person name="Steindorff A.S."/>
            <person name="Carver A."/>
            <person name="Calhoun S."/>
            <person name="Stillman K."/>
            <person name="Liu H."/>
            <person name="Lipzen A."/>
            <person name="Pangilinan J."/>
            <person name="Labutti K."/>
            <person name="Bruns T.D."/>
            <person name="Grigoriev I.V."/>
        </authorList>
    </citation>
    <scope>NUCLEOTIDE SEQUENCE [LARGE SCALE GENOMIC DNA]</scope>
    <source>
        <strain evidence="2 3">CBS 144469</strain>
    </source>
</reference>
<feature type="transmembrane region" description="Helical" evidence="1">
    <location>
        <begin position="230"/>
        <end position="247"/>
    </location>
</feature>
<evidence type="ECO:0000256" key="1">
    <source>
        <dbReference type="SAM" id="Phobius"/>
    </source>
</evidence>
<feature type="transmembrane region" description="Helical" evidence="1">
    <location>
        <begin position="253"/>
        <end position="270"/>
    </location>
</feature>
<feature type="transmembrane region" description="Helical" evidence="1">
    <location>
        <begin position="16"/>
        <end position="37"/>
    </location>
</feature>
<protein>
    <submittedName>
        <fullName evidence="2">Uncharacterized protein</fullName>
    </submittedName>
</protein>
<name>A0A8H6HUI4_9AGAR</name>
<dbReference type="EMBL" id="JACGCI010000046">
    <property type="protein sequence ID" value="KAF6752093.1"/>
    <property type="molecule type" value="Genomic_DNA"/>
</dbReference>
<dbReference type="Proteomes" id="UP000521943">
    <property type="component" value="Unassembled WGS sequence"/>
</dbReference>
<comment type="caution">
    <text evidence="2">The sequence shown here is derived from an EMBL/GenBank/DDBJ whole genome shotgun (WGS) entry which is preliminary data.</text>
</comment>
<keyword evidence="3" id="KW-1185">Reference proteome</keyword>
<dbReference type="Pfam" id="PF11196">
    <property type="entry name" value="DUF2834"/>
    <property type="match status" value="1"/>
</dbReference>
<keyword evidence="1" id="KW-1133">Transmembrane helix</keyword>
<dbReference type="OrthoDB" id="2126185at2759"/>
<keyword evidence="1" id="KW-0472">Membrane</keyword>
<dbReference type="InterPro" id="IPR021362">
    <property type="entry name" value="DUF2834"/>
</dbReference>
<feature type="transmembrane region" description="Helical" evidence="1">
    <location>
        <begin position="198"/>
        <end position="218"/>
    </location>
</feature>
<keyword evidence="1" id="KW-0812">Transmembrane</keyword>
<feature type="transmembrane region" description="Helical" evidence="1">
    <location>
        <begin position="158"/>
        <end position="178"/>
    </location>
</feature>
<evidence type="ECO:0000313" key="3">
    <source>
        <dbReference type="Proteomes" id="UP000521943"/>
    </source>
</evidence>
<evidence type="ECO:0000313" key="2">
    <source>
        <dbReference type="EMBL" id="KAF6752093.1"/>
    </source>
</evidence>
<accession>A0A8H6HUI4</accession>
<feature type="transmembrane region" description="Helical" evidence="1">
    <location>
        <begin position="338"/>
        <end position="358"/>
    </location>
</feature>
<proteinExistence type="predicted"/>
<gene>
    <name evidence="2" type="ORF">DFP72DRAFT_850269</name>
</gene>
<organism evidence="2 3">
    <name type="scientific">Ephemerocybe angulata</name>
    <dbReference type="NCBI Taxonomy" id="980116"/>
    <lineage>
        <taxon>Eukaryota</taxon>
        <taxon>Fungi</taxon>
        <taxon>Dikarya</taxon>
        <taxon>Basidiomycota</taxon>
        <taxon>Agaricomycotina</taxon>
        <taxon>Agaricomycetes</taxon>
        <taxon>Agaricomycetidae</taxon>
        <taxon>Agaricales</taxon>
        <taxon>Agaricineae</taxon>
        <taxon>Psathyrellaceae</taxon>
        <taxon>Ephemerocybe</taxon>
    </lineage>
</organism>
<feature type="transmembrane region" description="Helical" evidence="1">
    <location>
        <begin position="58"/>
        <end position="76"/>
    </location>
</feature>
<dbReference type="AlphaFoldDB" id="A0A8H6HUI4"/>
<sequence length="372" mass="41570">MSGLIGSLGSLSPQQLLALSVFSSYFLLIIWLFSRVLESISFASSKRKDPSRRASKISLFWGLTIGSFAHTWFYMFQYMAWSFANYEAKSAISPSSTILQRVANWLVNTSLFEEAWYTVCLGKINWAWSEQLCLFTVGAWTVFLYIEGSRHQIKHVWAYMVLGQVVAISVASNLFYIALLSSTRPKRSDKDRSTDADIAVPAKLWLPVIISIVTIATSPFTTETTFLPNLLVMHALLIVPLLSISPLKHTKSWFNLSIFYLLIFLISIPIRSRTMLAAAGSLPETDASALALAQEQWKVLHSHPAQSSIGWDVVWSSLSFIVWSALTPSASRSKLFTIPYLILATPFASIGLTAPYVLRPRHADTEGSQKDE</sequence>